<organism evidence="2 3">
    <name type="scientific">Thraustotheca clavata</name>
    <dbReference type="NCBI Taxonomy" id="74557"/>
    <lineage>
        <taxon>Eukaryota</taxon>
        <taxon>Sar</taxon>
        <taxon>Stramenopiles</taxon>
        <taxon>Oomycota</taxon>
        <taxon>Saprolegniomycetes</taxon>
        <taxon>Saprolegniales</taxon>
        <taxon>Achlyaceae</taxon>
        <taxon>Thraustotheca</taxon>
    </lineage>
</organism>
<gene>
    <name evidence="2" type="ORF">THRCLA_00198</name>
</gene>
<dbReference type="EMBL" id="JNBS01000078">
    <property type="protein sequence ID" value="OQS07807.1"/>
    <property type="molecule type" value="Genomic_DNA"/>
</dbReference>
<feature type="compositionally biased region" description="Low complexity" evidence="1">
    <location>
        <begin position="457"/>
        <end position="469"/>
    </location>
</feature>
<feature type="region of interest" description="Disordered" evidence="1">
    <location>
        <begin position="169"/>
        <end position="188"/>
    </location>
</feature>
<proteinExistence type="predicted"/>
<evidence type="ECO:0000256" key="1">
    <source>
        <dbReference type="SAM" id="MobiDB-lite"/>
    </source>
</evidence>
<keyword evidence="3" id="KW-1185">Reference proteome</keyword>
<feature type="region of interest" description="Disordered" evidence="1">
    <location>
        <begin position="32"/>
        <end position="71"/>
    </location>
</feature>
<protein>
    <submittedName>
        <fullName evidence="2">Uncharacterized protein</fullName>
    </submittedName>
</protein>
<dbReference type="AlphaFoldDB" id="A0A1W0ABV7"/>
<feature type="compositionally biased region" description="Low complexity" evidence="1">
    <location>
        <begin position="173"/>
        <end position="188"/>
    </location>
</feature>
<feature type="non-terminal residue" evidence="2">
    <location>
        <position position="535"/>
    </location>
</feature>
<accession>A0A1W0ABV7</accession>
<feature type="region of interest" description="Disordered" evidence="1">
    <location>
        <begin position="451"/>
        <end position="497"/>
    </location>
</feature>
<name>A0A1W0ABV7_9STRA</name>
<comment type="caution">
    <text evidence="2">The sequence shown here is derived from an EMBL/GenBank/DDBJ whole genome shotgun (WGS) entry which is preliminary data.</text>
</comment>
<sequence length="535" mass="56874">MNNVCYTGYSKQTPNVVASVDATSDDDFVIEEQSSGSAPNPWLNEKSSNTAANSNPWLETTTQSNENFDSNSWLQSTASTKEVDAPPAASNSWGFDGKKVESNPWLTKQPAADLGNIAPSSSQIAAAHAVAESVTSSWLSSGTRNVQTKSVNLDDKFNDFVAVEKPNDWAVEPPSTSTRWTSQPTTTSWATAPAQDDFGDFGEQSDDFEGFSSFDAPATQATTSFGQFSSTGSQQAAFASVGKKAMTAAELFTAAFPRANLPTVSPFSTVTTQDVLGSIDFESTQRPIVCSALLDPLTFELRSNHIAIDPSLTKDTQAAFALKQSKLALTQKVQEAVVRNELFTENSPSYAEYQGKLCSPDKTEILNALYQLQLALFADSSTKAMLSIAEQAALSAQASIAEQSKDSGKSSSLTRQFLGWNKSESDEAKAHAASLRVLTPTGASISKLQRTSFVHTNPSSNGSEGNSGSDIDAEWETTSDGGTEDLTPGARTRTASGSLVAIQLTPANASSGLMKKFSSKLGLPSLRTGWTKPSK</sequence>
<evidence type="ECO:0000313" key="2">
    <source>
        <dbReference type="EMBL" id="OQS07807.1"/>
    </source>
</evidence>
<feature type="region of interest" description="Disordered" evidence="1">
    <location>
        <begin position="77"/>
        <end position="96"/>
    </location>
</feature>
<reference evidence="2 3" key="1">
    <citation type="journal article" date="2014" name="Genome Biol. Evol.">
        <title>The secreted proteins of Achlya hypogyna and Thraustotheca clavata identify the ancestral oomycete secretome and reveal gene acquisitions by horizontal gene transfer.</title>
        <authorList>
            <person name="Misner I."/>
            <person name="Blouin N."/>
            <person name="Leonard G."/>
            <person name="Richards T.A."/>
            <person name="Lane C.E."/>
        </authorList>
    </citation>
    <scope>NUCLEOTIDE SEQUENCE [LARGE SCALE GENOMIC DNA]</scope>
    <source>
        <strain evidence="2 3">ATCC 34112</strain>
    </source>
</reference>
<feature type="compositionally biased region" description="Polar residues" evidence="1">
    <location>
        <begin position="45"/>
        <end position="71"/>
    </location>
</feature>
<dbReference type="OrthoDB" id="128928at2759"/>
<evidence type="ECO:0000313" key="3">
    <source>
        <dbReference type="Proteomes" id="UP000243217"/>
    </source>
</evidence>
<dbReference type="Proteomes" id="UP000243217">
    <property type="component" value="Unassembled WGS sequence"/>
</dbReference>